<keyword evidence="4" id="KW-0479">Metal-binding</keyword>
<evidence type="ECO:0000313" key="8">
    <source>
        <dbReference type="EMBL" id="SVB63901.1"/>
    </source>
</evidence>
<dbReference type="GO" id="GO:0016791">
    <property type="term" value="F:phosphatase activity"/>
    <property type="evidence" value="ECO:0007669"/>
    <property type="project" value="InterPro"/>
</dbReference>
<dbReference type="PIRSF" id="PIRSF004682">
    <property type="entry name" value="GmhB"/>
    <property type="match status" value="1"/>
</dbReference>
<dbReference type="InterPro" id="IPR006549">
    <property type="entry name" value="HAD-SF_hydro_IIIA"/>
</dbReference>
<dbReference type="PANTHER" id="PTHR42891:SF1">
    <property type="entry name" value="D-GLYCERO-BETA-D-MANNO-HEPTOSE-1,7-BISPHOSPHATE 7-PHOSPHATASE"/>
    <property type="match status" value="1"/>
</dbReference>
<dbReference type="NCBIfam" id="NF006506">
    <property type="entry name" value="PRK08942.1"/>
    <property type="match status" value="1"/>
</dbReference>
<organism evidence="8">
    <name type="scientific">marine metagenome</name>
    <dbReference type="NCBI Taxonomy" id="408172"/>
    <lineage>
        <taxon>unclassified sequences</taxon>
        <taxon>metagenomes</taxon>
        <taxon>ecological metagenomes</taxon>
    </lineage>
</organism>
<reference evidence="8" key="1">
    <citation type="submission" date="2018-05" db="EMBL/GenBank/DDBJ databases">
        <authorList>
            <person name="Lanie J.A."/>
            <person name="Ng W.-L."/>
            <person name="Kazmierczak K.M."/>
            <person name="Andrzejewski T.M."/>
            <person name="Davidsen T.M."/>
            <person name="Wayne K.J."/>
            <person name="Tettelin H."/>
            <person name="Glass J.I."/>
            <person name="Rusch D."/>
            <person name="Podicherti R."/>
            <person name="Tsui H.-C.T."/>
            <person name="Winkler M.E."/>
        </authorList>
    </citation>
    <scope>NUCLEOTIDE SEQUENCE</scope>
</reference>
<dbReference type="CDD" id="cd07503">
    <property type="entry name" value="HAD_HisB-N"/>
    <property type="match status" value="1"/>
</dbReference>
<dbReference type="EMBL" id="UINC01050663">
    <property type="protein sequence ID" value="SVB63901.1"/>
    <property type="molecule type" value="Genomic_DNA"/>
</dbReference>
<dbReference type="Gene3D" id="3.40.50.1000">
    <property type="entry name" value="HAD superfamily/HAD-like"/>
    <property type="match status" value="1"/>
</dbReference>
<evidence type="ECO:0000256" key="5">
    <source>
        <dbReference type="ARBA" id="ARBA00022801"/>
    </source>
</evidence>
<protein>
    <recommendedName>
        <fullName evidence="7">D,D-heptose 1,7-bisphosphate phosphatase</fullName>
    </recommendedName>
</protein>
<dbReference type="InterPro" id="IPR023214">
    <property type="entry name" value="HAD_sf"/>
</dbReference>
<dbReference type="GO" id="GO:0005737">
    <property type="term" value="C:cytoplasm"/>
    <property type="evidence" value="ECO:0007669"/>
    <property type="project" value="UniProtKB-SubCell"/>
</dbReference>
<evidence type="ECO:0000256" key="6">
    <source>
        <dbReference type="ARBA" id="ARBA00023277"/>
    </source>
</evidence>
<dbReference type="InterPro" id="IPR004446">
    <property type="entry name" value="Heptose_bisP_phosphatase"/>
</dbReference>
<comment type="subcellular location">
    <subcellularLocation>
        <location evidence="1">Cytoplasm</location>
    </subcellularLocation>
</comment>
<name>A0A382FPJ9_9ZZZZ</name>
<dbReference type="AlphaFoldDB" id="A0A382FPJ9"/>
<evidence type="ECO:0000256" key="1">
    <source>
        <dbReference type="ARBA" id="ARBA00004496"/>
    </source>
</evidence>
<dbReference type="InterPro" id="IPR006543">
    <property type="entry name" value="Histidinol-phos"/>
</dbReference>
<dbReference type="SUPFAM" id="SSF56784">
    <property type="entry name" value="HAD-like"/>
    <property type="match status" value="1"/>
</dbReference>
<dbReference type="Pfam" id="PF13242">
    <property type="entry name" value="Hydrolase_like"/>
    <property type="match status" value="1"/>
</dbReference>
<dbReference type="GO" id="GO:0005975">
    <property type="term" value="P:carbohydrate metabolic process"/>
    <property type="evidence" value="ECO:0007669"/>
    <property type="project" value="InterPro"/>
</dbReference>
<gene>
    <name evidence="8" type="ORF">METZ01_LOCUS216755</name>
</gene>
<evidence type="ECO:0000256" key="2">
    <source>
        <dbReference type="ARBA" id="ARBA00005628"/>
    </source>
</evidence>
<accession>A0A382FPJ9</accession>
<dbReference type="NCBIfam" id="TIGR01656">
    <property type="entry name" value="Histidinol-ppas"/>
    <property type="match status" value="1"/>
</dbReference>
<sequence>MTKAIFLDRDGVINQERKDYVKKLDEFIILDKTSDAINIIKNRGFLVIIITNQSAINRKLLSVETLNKIHEKLQSYLERYDTSFDGVYFCPHTPSENCECRKPKPGLILQAVIDFQIDLSESYMIGNSETDIHAAKNAGCKGILLKKDQTLLEVVVDLFESEKI</sequence>
<dbReference type="NCBIfam" id="TIGR01662">
    <property type="entry name" value="HAD-SF-IIIA"/>
    <property type="match status" value="1"/>
</dbReference>
<evidence type="ECO:0000256" key="3">
    <source>
        <dbReference type="ARBA" id="ARBA00022490"/>
    </source>
</evidence>
<keyword evidence="3" id="KW-0963">Cytoplasm</keyword>
<dbReference type="InterPro" id="IPR036412">
    <property type="entry name" value="HAD-like_sf"/>
</dbReference>
<evidence type="ECO:0000256" key="4">
    <source>
        <dbReference type="ARBA" id="ARBA00022723"/>
    </source>
</evidence>
<dbReference type="PANTHER" id="PTHR42891">
    <property type="entry name" value="D-GLYCERO-BETA-D-MANNO-HEPTOSE-1,7-BISPHOSPHATE 7-PHOSPHATASE"/>
    <property type="match status" value="1"/>
</dbReference>
<proteinExistence type="inferred from homology"/>
<keyword evidence="5" id="KW-0378">Hydrolase</keyword>
<keyword evidence="6" id="KW-0119">Carbohydrate metabolism</keyword>
<evidence type="ECO:0000256" key="7">
    <source>
        <dbReference type="ARBA" id="ARBA00031828"/>
    </source>
</evidence>
<dbReference type="GO" id="GO:0046872">
    <property type="term" value="F:metal ion binding"/>
    <property type="evidence" value="ECO:0007669"/>
    <property type="project" value="UniProtKB-KW"/>
</dbReference>
<comment type="similarity">
    <text evidence="2">Belongs to the GmhB family.</text>
</comment>